<dbReference type="SUPFAM" id="SSF49562">
    <property type="entry name" value="C2 domain (Calcium/lipid-binding domain, CaLB)"/>
    <property type="match status" value="1"/>
</dbReference>
<feature type="domain" description="C2" evidence="2">
    <location>
        <begin position="20"/>
        <end position="143"/>
    </location>
</feature>
<evidence type="ECO:0000313" key="3">
    <source>
        <dbReference type="EMBL" id="TRM68971.1"/>
    </source>
</evidence>
<dbReference type="Pfam" id="PF00168">
    <property type="entry name" value="C2"/>
    <property type="match status" value="1"/>
</dbReference>
<name>A0A550CW09_9AGAR</name>
<dbReference type="PROSITE" id="PS50004">
    <property type="entry name" value="C2"/>
    <property type="match status" value="1"/>
</dbReference>
<dbReference type="Proteomes" id="UP000320762">
    <property type="component" value="Unassembled WGS sequence"/>
</dbReference>
<dbReference type="AlphaFoldDB" id="A0A550CW09"/>
<evidence type="ECO:0000256" key="1">
    <source>
        <dbReference type="SAM" id="MobiDB-lite"/>
    </source>
</evidence>
<evidence type="ECO:0000313" key="4">
    <source>
        <dbReference type="Proteomes" id="UP000320762"/>
    </source>
</evidence>
<gene>
    <name evidence="3" type="ORF">BD626DRAFT_472508</name>
</gene>
<dbReference type="InterPro" id="IPR035892">
    <property type="entry name" value="C2_domain_sf"/>
</dbReference>
<accession>A0A550CW09</accession>
<organism evidence="3 4">
    <name type="scientific">Schizophyllum amplum</name>
    <dbReference type="NCBI Taxonomy" id="97359"/>
    <lineage>
        <taxon>Eukaryota</taxon>
        <taxon>Fungi</taxon>
        <taxon>Dikarya</taxon>
        <taxon>Basidiomycota</taxon>
        <taxon>Agaricomycotina</taxon>
        <taxon>Agaricomycetes</taxon>
        <taxon>Agaricomycetidae</taxon>
        <taxon>Agaricales</taxon>
        <taxon>Schizophyllaceae</taxon>
        <taxon>Schizophyllum</taxon>
    </lineage>
</organism>
<reference evidence="3 4" key="1">
    <citation type="journal article" date="2019" name="New Phytol.">
        <title>Comparative genomics reveals unique wood-decay strategies and fruiting body development in the Schizophyllaceae.</title>
        <authorList>
            <person name="Almasi E."/>
            <person name="Sahu N."/>
            <person name="Krizsan K."/>
            <person name="Balint B."/>
            <person name="Kovacs G.M."/>
            <person name="Kiss B."/>
            <person name="Cseklye J."/>
            <person name="Drula E."/>
            <person name="Henrissat B."/>
            <person name="Nagy I."/>
            <person name="Chovatia M."/>
            <person name="Adam C."/>
            <person name="LaButti K."/>
            <person name="Lipzen A."/>
            <person name="Riley R."/>
            <person name="Grigoriev I.V."/>
            <person name="Nagy L.G."/>
        </authorList>
    </citation>
    <scope>NUCLEOTIDE SEQUENCE [LARGE SCALE GENOMIC DNA]</scope>
    <source>
        <strain evidence="3 4">NL-1724</strain>
    </source>
</reference>
<evidence type="ECO:0000259" key="2">
    <source>
        <dbReference type="PROSITE" id="PS50004"/>
    </source>
</evidence>
<feature type="region of interest" description="Disordered" evidence="1">
    <location>
        <begin position="215"/>
        <end position="238"/>
    </location>
</feature>
<proteinExistence type="predicted"/>
<protein>
    <recommendedName>
        <fullName evidence="2">C2 domain-containing protein</fullName>
    </recommendedName>
</protein>
<comment type="caution">
    <text evidence="3">The sequence shown here is derived from an EMBL/GenBank/DDBJ whole genome shotgun (WGS) entry which is preliminary data.</text>
</comment>
<keyword evidence="4" id="KW-1185">Reference proteome</keyword>
<dbReference type="EMBL" id="VDMD01000001">
    <property type="protein sequence ID" value="TRM68971.1"/>
    <property type="molecule type" value="Genomic_DNA"/>
</dbReference>
<dbReference type="InterPro" id="IPR000008">
    <property type="entry name" value="C2_dom"/>
</dbReference>
<sequence length="238" mass="26097">MTPMHKRNATVDIELQEIEDPEKPSCHIDESFRRVQIIALHATGLPSPTRDGSKAPAPYVRVHAAEFDDTPVTLASSIASRSADPVWEENLTPFLTRTDKEIRLSVHHRSAWPGRHVELCYSDALTVAQLLDLPGASSRDSPLALAMHFATPQPLGTRPPLLFINAREVASQESALIAINRSKSLRLAALPKDRTARLMESEKLRRGRSVSVSFADVANRPDEASSSETVASVLSAPR</sequence>
<dbReference type="OrthoDB" id="2873245at2759"/>